<dbReference type="GeneID" id="107117830"/>
<evidence type="ECO:0000256" key="3">
    <source>
        <dbReference type="ARBA" id="ARBA00022525"/>
    </source>
</evidence>
<gene>
    <name evidence="9" type="primary">LOC107117830</name>
</gene>
<evidence type="ECO:0000259" key="7">
    <source>
        <dbReference type="SMART" id="SM00134"/>
    </source>
</evidence>
<evidence type="ECO:0000256" key="6">
    <source>
        <dbReference type="SAM" id="SignalP"/>
    </source>
</evidence>
<feature type="chain" id="PRO_5046804013" evidence="6">
    <location>
        <begin position="28"/>
        <end position="146"/>
    </location>
</feature>
<comment type="similarity">
    <text evidence="2">Belongs to the CNF-like-inhibitor family.</text>
</comment>
<dbReference type="InterPro" id="IPR045860">
    <property type="entry name" value="Snake_toxin-like_sf"/>
</dbReference>
<dbReference type="InterPro" id="IPR050918">
    <property type="entry name" value="CNF-like_PLA2_Inhibitor"/>
</dbReference>
<dbReference type="RefSeq" id="XP_015275481.1">
    <property type="nucleotide sequence ID" value="XM_015419995.1"/>
</dbReference>
<accession>A0ABM1KP44</accession>
<dbReference type="Pfam" id="PF02988">
    <property type="entry name" value="PLA2_inh"/>
    <property type="match status" value="1"/>
</dbReference>
<feature type="signal peptide" evidence="6">
    <location>
        <begin position="1"/>
        <end position="27"/>
    </location>
</feature>
<proteinExistence type="inferred from homology"/>
<dbReference type="CDD" id="cd23571">
    <property type="entry name" value="TFP_LU_ECD_PINLYP_rpt1"/>
    <property type="match status" value="1"/>
</dbReference>
<evidence type="ECO:0000256" key="2">
    <source>
        <dbReference type="ARBA" id="ARBA00006570"/>
    </source>
</evidence>
<protein>
    <submittedName>
        <fullName evidence="9">Phospholipase A2 inhibitor and Ly6/PLAUR domain-containing protein-like</fullName>
    </submittedName>
</protein>
<keyword evidence="8" id="KW-1185">Reference proteome</keyword>
<keyword evidence="5" id="KW-1015">Disulfide bond</keyword>
<dbReference type="GO" id="GO:0019834">
    <property type="term" value="F:phospholipase A2 inhibitor activity"/>
    <property type="evidence" value="ECO:0007669"/>
    <property type="project" value="UniProtKB-KW"/>
</dbReference>
<dbReference type="Gene3D" id="2.10.60.10">
    <property type="entry name" value="CD59"/>
    <property type="match status" value="1"/>
</dbReference>
<sequence>MGTCSPNTMPGFVLFCLLSALFTAGHSLICEVCKSKDITCSGNLQTCDDSEDICATLVAEYKIAGLYFRRTFKECLASSPICSFIPFSMTFRPSIAMRTSFNCCSTDGCNSGQSERTPSLPTPPHPGFCSAAFSPTECYGSGRDMT</sequence>
<comment type="subcellular location">
    <subcellularLocation>
        <location evidence="1">Secreted</location>
    </subcellularLocation>
</comment>
<keyword evidence="3" id="KW-0964">Secreted</keyword>
<dbReference type="InterPro" id="IPR004126">
    <property type="entry name" value="PLipase_A2_inh_N"/>
</dbReference>
<feature type="domain" description="UPAR/Ly6" evidence="7">
    <location>
        <begin position="28"/>
        <end position="121"/>
    </location>
</feature>
<dbReference type="Proteomes" id="UP000694871">
    <property type="component" value="Unplaced"/>
</dbReference>
<evidence type="ECO:0000256" key="5">
    <source>
        <dbReference type="ARBA" id="ARBA00023157"/>
    </source>
</evidence>
<dbReference type="SMART" id="SM00134">
    <property type="entry name" value="LU"/>
    <property type="match status" value="1"/>
</dbReference>
<name>A0ABM1KP44_GEKJA</name>
<dbReference type="InterPro" id="IPR016054">
    <property type="entry name" value="LY6_UPA_recep-like"/>
</dbReference>
<reference evidence="9" key="1">
    <citation type="submission" date="2025-08" db="UniProtKB">
        <authorList>
            <consortium name="RefSeq"/>
        </authorList>
    </citation>
    <scope>IDENTIFICATION</scope>
</reference>
<organism evidence="8 9">
    <name type="scientific">Gekko japonicus</name>
    <name type="common">Schlegel's Japanese gecko</name>
    <dbReference type="NCBI Taxonomy" id="146911"/>
    <lineage>
        <taxon>Eukaryota</taxon>
        <taxon>Metazoa</taxon>
        <taxon>Chordata</taxon>
        <taxon>Craniata</taxon>
        <taxon>Vertebrata</taxon>
        <taxon>Euteleostomi</taxon>
        <taxon>Lepidosauria</taxon>
        <taxon>Squamata</taxon>
        <taxon>Bifurcata</taxon>
        <taxon>Gekkota</taxon>
        <taxon>Gekkonidae</taxon>
        <taxon>Gekkoninae</taxon>
        <taxon>Gekko</taxon>
    </lineage>
</organism>
<evidence type="ECO:0000313" key="9">
    <source>
        <dbReference type="RefSeq" id="XP_015275481.1"/>
    </source>
</evidence>
<keyword evidence="4 9" id="KW-0593">Phospholipase A2 inhibitor</keyword>
<evidence type="ECO:0000313" key="8">
    <source>
        <dbReference type="Proteomes" id="UP000694871"/>
    </source>
</evidence>
<dbReference type="PANTHER" id="PTHR20914">
    <property type="entry name" value="LY6/PLAUR DOMAIN-CONTAINING PROTEIN 8"/>
    <property type="match status" value="1"/>
</dbReference>
<keyword evidence="6" id="KW-0732">Signal</keyword>
<evidence type="ECO:0000256" key="1">
    <source>
        <dbReference type="ARBA" id="ARBA00004613"/>
    </source>
</evidence>
<dbReference type="SUPFAM" id="SSF57302">
    <property type="entry name" value="Snake toxin-like"/>
    <property type="match status" value="1"/>
</dbReference>
<evidence type="ECO:0000256" key="4">
    <source>
        <dbReference type="ARBA" id="ARBA00023005"/>
    </source>
</evidence>
<dbReference type="PANTHER" id="PTHR20914:SF30">
    <property type="entry name" value="LY6_PLAUR DOMAIN CONTAINING 9"/>
    <property type="match status" value="1"/>
</dbReference>